<gene>
    <name evidence="2" type="ORF">LIER_16084</name>
</gene>
<dbReference type="EMBL" id="BAABME010003561">
    <property type="protein sequence ID" value="GAA0159263.1"/>
    <property type="molecule type" value="Genomic_DNA"/>
</dbReference>
<keyword evidence="3" id="KW-1185">Reference proteome</keyword>
<reference evidence="2 3" key="1">
    <citation type="submission" date="2024-01" db="EMBL/GenBank/DDBJ databases">
        <title>The complete chloroplast genome sequence of Lithospermum erythrorhizon: insights into the phylogenetic relationship among Boraginaceae species and the maternal lineages of purple gromwells.</title>
        <authorList>
            <person name="Okada T."/>
            <person name="Watanabe K."/>
        </authorList>
    </citation>
    <scope>NUCLEOTIDE SEQUENCE [LARGE SCALE GENOMIC DNA]</scope>
</reference>
<accession>A0AAV3Q6R9</accession>
<dbReference type="Proteomes" id="UP001454036">
    <property type="component" value="Unassembled WGS sequence"/>
</dbReference>
<sequence length="172" mass="18975">METEEDGEVFAAEVGASSKVHAKKRKMPRDEEPKRKSKKTKVPTITEGAEGAEEAHVAEPGVKESQTLEGFRRNTAESIIEKGHLRHLRDHYSIHQKVLIRMPFEGETPAAPQGEGYILGVLKLWAAIKGLPICRLPPIFNWSSPWSVGALRLGHSDGLPDRVLNCGGCPQH</sequence>
<evidence type="ECO:0000313" key="3">
    <source>
        <dbReference type="Proteomes" id="UP001454036"/>
    </source>
</evidence>
<dbReference type="AlphaFoldDB" id="A0AAV3Q6R9"/>
<comment type="caution">
    <text evidence="2">The sequence shown here is derived from an EMBL/GenBank/DDBJ whole genome shotgun (WGS) entry which is preliminary data.</text>
</comment>
<evidence type="ECO:0000313" key="2">
    <source>
        <dbReference type="EMBL" id="GAA0159263.1"/>
    </source>
</evidence>
<name>A0AAV3Q6R9_LITER</name>
<evidence type="ECO:0000256" key="1">
    <source>
        <dbReference type="SAM" id="MobiDB-lite"/>
    </source>
</evidence>
<proteinExistence type="predicted"/>
<feature type="region of interest" description="Disordered" evidence="1">
    <location>
        <begin position="1"/>
        <end position="65"/>
    </location>
</feature>
<organism evidence="2 3">
    <name type="scientific">Lithospermum erythrorhizon</name>
    <name type="common">Purple gromwell</name>
    <name type="synonym">Lithospermum officinale var. erythrorhizon</name>
    <dbReference type="NCBI Taxonomy" id="34254"/>
    <lineage>
        <taxon>Eukaryota</taxon>
        <taxon>Viridiplantae</taxon>
        <taxon>Streptophyta</taxon>
        <taxon>Embryophyta</taxon>
        <taxon>Tracheophyta</taxon>
        <taxon>Spermatophyta</taxon>
        <taxon>Magnoliopsida</taxon>
        <taxon>eudicotyledons</taxon>
        <taxon>Gunneridae</taxon>
        <taxon>Pentapetalae</taxon>
        <taxon>asterids</taxon>
        <taxon>lamiids</taxon>
        <taxon>Boraginales</taxon>
        <taxon>Boraginaceae</taxon>
        <taxon>Boraginoideae</taxon>
        <taxon>Lithospermeae</taxon>
        <taxon>Lithospermum</taxon>
    </lineage>
</organism>
<protein>
    <submittedName>
        <fullName evidence="2">Uncharacterized protein</fullName>
    </submittedName>
</protein>